<feature type="compositionally biased region" description="Basic and acidic residues" evidence="2">
    <location>
        <begin position="442"/>
        <end position="458"/>
    </location>
</feature>
<dbReference type="PANTHER" id="PTHR44145:SF3">
    <property type="entry name" value="DNAJ HOMOLOG SUBFAMILY A MEMBER 3, MITOCHONDRIAL"/>
    <property type="match status" value="1"/>
</dbReference>
<feature type="domain" description="J" evidence="3">
    <location>
        <begin position="9"/>
        <end position="75"/>
    </location>
</feature>
<feature type="compositionally biased region" description="Pro residues" evidence="2">
    <location>
        <begin position="180"/>
        <end position="195"/>
    </location>
</feature>
<feature type="compositionally biased region" description="Basic and acidic residues" evidence="2">
    <location>
        <begin position="469"/>
        <end position="480"/>
    </location>
</feature>
<dbReference type="EMBL" id="LKEA01000004">
    <property type="protein sequence ID" value="ROW09695.1"/>
    <property type="molecule type" value="Genomic_DNA"/>
</dbReference>
<keyword evidence="5" id="KW-1185">Reference proteome</keyword>
<dbReference type="InterPro" id="IPR036869">
    <property type="entry name" value="J_dom_sf"/>
</dbReference>
<comment type="caution">
    <text evidence="4">The sequence shown here is derived from an EMBL/GenBank/DDBJ whole genome shotgun (WGS) entry which is preliminary data.</text>
</comment>
<dbReference type="SUPFAM" id="SSF46565">
    <property type="entry name" value="Chaperone J-domain"/>
    <property type="match status" value="1"/>
</dbReference>
<keyword evidence="1" id="KW-0143">Chaperone</keyword>
<dbReference type="STRING" id="356882.A0A423X1G4"/>
<gene>
    <name evidence="4" type="ORF">VMCG_02212</name>
</gene>
<feature type="compositionally biased region" description="Basic and acidic residues" evidence="2">
    <location>
        <begin position="540"/>
        <end position="551"/>
    </location>
</feature>
<dbReference type="PANTHER" id="PTHR44145">
    <property type="entry name" value="DNAJ HOMOLOG SUBFAMILY A MEMBER 3, MITOCHONDRIAL"/>
    <property type="match status" value="1"/>
</dbReference>
<organism evidence="4 5">
    <name type="scientific">Cytospora schulzeri</name>
    <dbReference type="NCBI Taxonomy" id="448051"/>
    <lineage>
        <taxon>Eukaryota</taxon>
        <taxon>Fungi</taxon>
        <taxon>Dikarya</taxon>
        <taxon>Ascomycota</taxon>
        <taxon>Pezizomycotina</taxon>
        <taxon>Sordariomycetes</taxon>
        <taxon>Sordariomycetidae</taxon>
        <taxon>Diaporthales</taxon>
        <taxon>Cytosporaceae</taxon>
        <taxon>Cytospora</taxon>
    </lineage>
</organism>
<feature type="compositionally biased region" description="Polar residues" evidence="2">
    <location>
        <begin position="250"/>
        <end position="266"/>
    </location>
</feature>
<dbReference type="PROSITE" id="PS50076">
    <property type="entry name" value="DNAJ_2"/>
    <property type="match status" value="1"/>
</dbReference>
<evidence type="ECO:0000313" key="4">
    <source>
        <dbReference type="EMBL" id="ROW09695.1"/>
    </source>
</evidence>
<dbReference type="Proteomes" id="UP000283895">
    <property type="component" value="Unassembled WGS sequence"/>
</dbReference>
<feature type="region of interest" description="Disordered" evidence="2">
    <location>
        <begin position="892"/>
        <end position="928"/>
    </location>
</feature>
<dbReference type="InterPro" id="IPR051938">
    <property type="entry name" value="Apopto_cytoskel_mod"/>
</dbReference>
<evidence type="ECO:0000256" key="1">
    <source>
        <dbReference type="ARBA" id="ARBA00023186"/>
    </source>
</evidence>
<sequence>MVKIDYNQDYYADLEVGPSAGIEDIRRSYRKLALKYHPDRNPGSETAAGQRFQIIQAAYEVLTNAEQKQKYDISRRTRYGGASGVRGNPYQDISKNYPPPPRPPGFAPRTAQKRPPATSAADTYAKFAKDVPPTSPRTSRKPAESTFTWQAWEQMKSGTKGKATSSQATGSGASARPSSAPKPAPAAPPPVPPRSPQKQAKGSFGSRVNRGYTPHSPSGDEPPVASNNYFTTRARENPFSETSGDEPPVASNNYSTRTRQNPFTETTGDEPPVASNNYFTTRARENPFGETSGDEPPVASNNYFTNRTRQNLFSETSKDESPVASNNYTTRTRQHPFTETTGDEPPVASNNYFTNRTRQNPFSETLQDESPVASNNYTTRTRESPFSKTSGDEPPVASSNYFTTRTRENLFGDTPAAAPVRPRETPDPGPAADLGDSTSADTKQRTPCRDPDGEKLDPSLDANVNQSHSTRESTRGPYRDDEGDSPTTSSQQRSASPPNDSETGPQGPPEGKEGGKGVFTGGNDAAAAQNGSNPTFESLDPGHQRKQDSGDHSTMPDAQEANVGDTGSNDRANSKLYASQPHFRSQLPAHKVPRSAQKATGRAGDEKFFEKKTLNLAPELHELLSRQSSSEDKSTFNNGLNAFDHKMHSILSRLSAIKYSTSYGLDMHSGGLQNAAQPQRVPQQMSNADNNNAHSFDFPYAEYSFTPDLHRFTRNSADNINTRFVADDSDATNWQFNAGSPISETGRPAMPRSKSGSRISRKALPLKAPAAQTPFTEPTNGNAPAPNSSFNPEEWSEKIGPQIFQAPGQTQKGSTIRPIRNPSKKPKSVRMTAGTAGMVESDENSSGQEDNLQKSPATADANDLSGIASPNAMDIDNPLEVNGVRNINYEPSRPEWRAGDVKGMKADAKPAADPQTETVPPVGGSEDSEEFRATLSDLRNVEPFAQPTAGLESFGDLKTNLPFPSGASGQVPFQKGPSKPVKLDLPDAPKPPNAPPTLAVQGLKPSAAAWTKYVGDFYRYLTEWHAYSTKFSDHFQARNVEVQKKLSNPGWVESRDGAGVQEYLRWAEEDRQVRAKWTEACHSHEMNVRVFVAHRDKMMK</sequence>
<dbReference type="Pfam" id="PF00226">
    <property type="entry name" value="DnaJ"/>
    <property type="match status" value="1"/>
</dbReference>
<dbReference type="AlphaFoldDB" id="A0A423X1G4"/>
<feature type="compositionally biased region" description="Polar residues" evidence="2">
    <location>
        <begin position="323"/>
        <end position="340"/>
    </location>
</feature>
<evidence type="ECO:0000256" key="2">
    <source>
        <dbReference type="SAM" id="MobiDB-lite"/>
    </source>
</evidence>
<evidence type="ECO:0000259" key="3">
    <source>
        <dbReference type="PROSITE" id="PS50076"/>
    </source>
</evidence>
<dbReference type="CDD" id="cd06257">
    <property type="entry name" value="DnaJ"/>
    <property type="match status" value="1"/>
</dbReference>
<feature type="region of interest" description="Disordered" evidence="2">
    <location>
        <begin position="738"/>
        <end position="877"/>
    </location>
</feature>
<protein>
    <recommendedName>
        <fullName evidence="3">J domain-containing protein</fullName>
    </recommendedName>
</protein>
<feature type="compositionally biased region" description="Polar residues" evidence="2">
    <location>
        <begin position="485"/>
        <end position="503"/>
    </location>
</feature>
<dbReference type="OrthoDB" id="10250354at2759"/>
<dbReference type="InterPro" id="IPR001623">
    <property type="entry name" value="DnaJ_domain"/>
</dbReference>
<feature type="region of interest" description="Disordered" evidence="2">
    <location>
        <begin position="73"/>
        <end position="606"/>
    </location>
</feature>
<dbReference type="SMART" id="SM00271">
    <property type="entry name" value="DnaJ"/>
    <property type="match status" value="1"/>
</dbReference>
<feature type="compositionally biased region" description="Low complexity" evidence="2">
    <location>
        <begin position="163"/>
        <end position="179"/>
    </location>
</feature>
<dbReference type="Gene3D" id="1.10.287.110">
    <property type="entry name" value="DnaJ domain"/>
    <property type="match status" value="1"/>
</dbReference>
<dbReference type="InterPro" id="IPR018253">
    <property type="entry name" value="DnaJ_domain_CS"/>
</dbReference>
<evidence type="ECO:0000313" key="5">
    <source>
        <dbReference type="Proteomes" id="UP000283895"/>
    </source>
</evidence>
<name>A0A423X1G4_9PEZI</name>
<feature type="compositionally biased region" description="Polar residues" evidence="2">
    <location>
        <begin position="299"/>
        <end position="315"/>
    </location>
</feature>
<feature type="compositionally biased region" description="Basic and acidic residues" evidence="2">
    <location>
        <begin position="892"/>
        <end position="910"/>
    </location>
</feature>
<dbReference type="PROSITE" id="PS00636">
    <property type="entry name" value="DNAJ_1"/>
    <property type="match status" value="1"/>
</dbReference>
<feature type="compositionally biased region" description="Polar residues" evidence="2">
    <location>
        <begin position="348"/>
        <end position="365"/>
    </location>
</feature>
<accession>A0A423X1G4</accession>
<feature type="compositionally biased region" description="Pro residues" evidence="2">
    <location>
        <begin position="97"/>
        <end position="106"/>
    </location>
</feature>
<dbReference type="PRINTS" id="PR00625">
    <property type="entry name" value="JDOMAIN"/>
</dbReference>
<feature type="compositionally biased region" description="Polar residues" evidence="2">
    <location>
        <begin position="773"/>
        <end position="791"/>
    </location>
</feature>
<proteinExistence type="predicted"/>
<feature type="region of interest" description="Disordered" evidence="2">
    <location>
        <begin position="961"/>
        <end position="981"/>
    </location>
</feature>
<feature type="compositionally biased region" description="Polar residues" evidence="2">
    <location>
        <begin position="844"/>
        <end position="856"/>
    </location>
</feature>
<reference evidence="4 5" key="1">
    <citation type="submission" date="2015-09" db="EMBL/GenBank/DDBJ databases">
        <title>Host preference determinants of Valsa canker pathogens revealed by comparative genomics.</title>
        <authorList>
            <person name="Yin Z."/>
            <person name="Huang L."/>
        </authorList>
    </citation>
    <scope>NUCLEOTIDE SEQUENCE [LARGE SCALE GENOMIC DNA]</scope>
    <source>
        <strain evidence="4 5">03-1</strain>
    </source>
</reference>